<comment type="subcellular location">
    <subcellularLocation>
        <location evidence="1">Cytoplasm</location>
    </subcellularLocation>
</comment>
<evidence type="ECO:0000256" key="4">
    <source>
        <dbReference type="ARBA" id="ARBA00022723"/>
    </source>
</evidence>
<protein>
    <submittedName>
        <fullName evidence="8">TROVE domain-containing protein</fullName>
    </submittedName>
</protein>
<evidence type="ECO:0000256" key="5">
    <source>
        <dbReference type="ARBA" id="ARBA00022884"/>
    </source>
</evidence>
<dbReference type="Gene3D" id="3.40.50.410">
    <property type="entry name" value="von Willebrand factor, type A domain"/>
    <property type="match status" value="1"/>
</dbReference>
<name>A0ABY3RCR0_9BRAD</name>
<accession>A0ABY3RCR0</accession>
<dbReference type="Pfam" id="PF05731">
    <property type="entry name" value="TROVE"/>
    <property type="match status" value="2"/>
</dbReference>
<dbReference type="Proteomes" id="UP001431010">
    <property type="component" value="Chromosome"/>
</dbReference>
<evidence type="ECO:0000259" key="7">
    <source>
        <dbReference type="PROSITE" id="PS50988"/>
    </source>
</evidence>
<comment type="similarity">
    <text evidence="2">Belongs to the Ro 60 kDa family.</text>
</comment>
<feature type="domain" description="TROVE" evidence="7">
    <location>
        <begin position="10"/>
        <end position="313"/>
    </location>
</feature>
<dbReference type="SUPFAM" id="SSF53300">
    <property type="entry name" value="vWA-like"/>
    <property type="match status" value="1"/>
</dbReference>
<keyword evidence="4" id="KW-0479">Metal-binding</keyword>
<dbReference type="PANTHER" id="PTHR14202">
    <property type="entry name" value="60 KDA RIBONUCLEOPROTEIN SSA/RO"/>
    <property type="match status" value="1"/>
</dbReference>
<proteinExistence type="inferred from homology"/>
<keyword evidence="6" id="KW-0687">Ribonucleoprotein</keyword>
<keyword evidence="9" id="KW-1185">Reference proteome</keyword>
<dbReference type="RefSeq" id="WP_231323026.1">
    <property type="nucleotide sequence ID" value="NZ_CP088156.1"/>
</dbReference>
<evidence type="ECO:0000313" key="8">
    <source>
        <dbReference type="EMBL" id="UFZ05195.1"/>
    </source>
</evidence>
<organism evidence="8 9">
    <name type="scientific">Bradyrhizobium ontarionense</name>
    <dbReference type="NCBI Taxonomy" id="2898149"/>
    <lineage>
        <taxon>Bacteria</taxon>
        <taxon>Pseudomonadati</taxon>
        <taxon>Pseudomonadota</taxon>
        <taxon>Alphaproteobacteria</taxon>
        <taxon>Hyphomicrobiales</taxon>
        <taxon>Nitrobacteraceae</taxon>
        <taxon>Bradyrhizobium</taxon>
    </lineage>
</organism>
<reference evidence="8" key="1">
    <citation type="journal article" date="2024" name="Antonie Van Leeuwenhoek">
        <title>Bradyrhizobium ontarionense sp. nov., a novel bacterial symbiont isolated from Aeschynomene indica (Indian jointvetch), harbours photosynthesis, nitrogen fixation and nitrous oxide (N2O) reductase genes.</title>
        <authorList>
            <person name="Bromfield E.S.P."/>
            <person name="Cloutier S."/>
        </authorList>
    </citation>
    <scope>NUCLEOTIDE SEQUENCE</scope>
    <source>
        <strain evidence="8">A19</strain>
    </source>
</reference>
<evidence type="ECO:0000256" key="6">
    <source>
        <dbReference type="ARBA" id="ARBA00023274"/>
    </source>
</evidence>
<dbReference type="SUPFAM" id="SSF140864">
    <property type="entry name" value="TROVE domain-like"/>
    <property type="match status" value="1"/>
</dbReference>
<evidence type="ECO:0000256" key="2">
    <source>
        <dbReference type="ARBA" id="ARBA00007814"/>
    </source>
</evidence>
<keyword evidence="3" id="KW-0963">Cytoplasm</keyword>
<dbReference type="PANTHER" id="PTHR14202:SF0">
    <property type="entry name" value="RNA-BINDING PROTEIN RO60"/>
    <property type="match status" value="1"/>
</dbReference>
<evidence type="ECO:0000256" key="1">
    <source>
        <dbReference type="ARBA" id="ARBA00004496"/>
    </source>
</evidence>
<dbReference type="InterPro" id="IPR040322">
    <property type="entry name" value="TROVE2"/>
</dbReference>
<dbReference type="InterPro" id="IPR037214">
    <property type="entry name" value="TROVE_dom_sf"/>
</dbReference>
<sequence length="446" mass="49670">MVRLNKSLRAFTHEGARTRQLAPAQALQRTLMSCLLWEDQFYEDGVSIAERIKALVPQVAPREVTDLAVRAREEMKLRHAPLLVAREMARLPSHRALVAETLSRIIQRPNEMTELLAIYWADSLGPQQQRKRQPVSAQVKKGLAKAFAKFDAYQLAKYDREGPVRLRDVLFLVHARPKDAAQEAVWKQLAQGELPSPDTWEVALSAGADKRASFERLLAEKRLGALALLRNLRLMQQAGVPRATIAAAIETMRTDRVLPYRFITAARHAPDFEPELEGAMLRSIKGYARLPGRTRLLIDVSGSMFARLSAQSEMTRAEAACGLAILAREVCDEVEIFTFSNEVVKVPPRRGFALRDAILSSQPHSGTYLGRAVKDIDRGGDRLIVFTDEQSHDAVPSPKARGTMVNVASYQHGVGYGPWTRVDGFSEAVIAWIAAQEESLRGATLH</sequence>
<gene>
    <name evidence="8" type="ORF">LQG66_02395</name>
</gene>
<dbReference type="EMBL" id="CP088156">
    <property type="protein sequence ID" value="UFZ05195.1"/>
    <property type="molecule type" value="Genomic_DNA"/>
</dbReference>
<evidence type="ECO:0000313" key="9">
    <source>
        <dbReference type="Proteomes" id="UP001431010"/>
    </source>
</evidence>
<dbReference type="PROSITE" id="PS50988">
    <property type="entry name" value="TROVE"/>
    <property type="match status" value="1"/>
</dbReference>
<dbReference type="InterPro" id="IPR036465">
    <property type="entry name" value="vWFA_dom_sf"/>
</dbReference>
<keyword evidence="5" id="KW-0694">RNA-binding</keyword>
<dbReference type="InterPro" id="IPR008858">
    <property type="entry name" value="TROVE_dom"/>
</dbReference>
<evidence type="ECO:0000256" key="3">
    <source>
        <dbReference type="ARBA" id="ARBA00022490"/>
    </source>
</evidence>